<organism evidence="1 2">
    <name type="scientific">Dongia sedimenti</name>
    <dbReference type="NCBI Taxonomy" id="3064282"/>
    <lineage>
        <taxon>Bacteria</taxon>
        <taxon>Pseudomonadati</taxon>
        <taxon>Pseudomonadota</taxon>
        <taxon>Alphaproteobacteria</taxon>
        <taxon>Rhodospirillales</taxon>
        <taxon>Dongiaceae</taxon>
        <taxon>Dongia</taxon>
    </lineage>
</organism>
<name>A0ABU0YUB4_9PROT</name>
<comment type="caution">
    <text evidence="1">The sequence shown here is derived from an EMBL/GenBank/DDBJ whole genome shotgun (WGS) entry which is preliminary data.</text>
</comment>
<proteinExistence type="predicted"/>
<evidence type="ECO:0008006" key="3">
    <source>
        <dbReference type="Google" id="ProtNLM"/>
    </source>
</evidence>
<protein>
    <recommendedName>
        <fullName evidence="3">Type II toxin-antitoxin system VapC family toxin</fullName>
    </recommendedName>
</protein>
<gene>
    <name evidence="1" type="ORF">Q8A70_26750</name>
</gene>
<reference evidence="2" key="1">
    <citation type="submission" date="2023-08" db="EMBL/GenBank/DDBJ databases">
        <title>Rhodospirillaceae gen. nov., a novel taxon isolated from the Yangtze River Yuezi River estuary sludge.</title>
        <authorList>
            <person name="Ruan L."/>
        </authorList>
    </citation>
    <scope>NUCLEOTIDE SEQUENCE [LARGE SCALE GENOMIC DNA]</scope>
    <source>
        <strain evidence="2">R-7</strain>
    </source>
</reference>
<dbReference type="SUPFAM" id="SSF88723">
    <property type="entry name" value="PIN domain-like"/>
    <property type="match status" value="1"/>
</dbReference>
<keyword evidence="2" id="KW-1185">Reference proteome</keyword>
<dbReference type="InterPro" id="IPR029060">
    <property type="entry name" value="PIN-like_dom_sf"/>
</dbReference>
<dbReference type="Gene3D" id="3.40.50.1010">
    <property type="entry name" value="5'-nuclease"/>
    <property type="match status" value="1"/>
</dbReference>
<dbReference type="RefSeq" id="WP_379961562.1">
    <property type="nucleotide sequence ID" value="NZ_JAUYVI010000010.1"/>
</dbReference>
<sequence>MSFDLKIAERELKLQKGTAELRERPQSALRWAATEAKTGGPILLDSTVYIDTLQGKTPAAVDELLRYRSVFHSSVCLAELTHAFGRLDPKDPRTRKALVSIAGTIENDIPRHRLFEPDVRTWGDAGMLAGKVLRLARFPKGQGLERKLLNDSLVYLQAKRIGAAVLTRNRRDFDFLNQIAPTGAAILY</sequence>
<accession>A0ABU0YUB4</accession>
<dbReference type="Proteomes" id="UP001230156">
    <property type="component" value="Unassembled WGS sequence"/>
</dbReference>
<dbReference type="EMBL" id="JAUYVI010000010">
    <property type="protein sequence ID" value="MDQ7251313.1"/>
    <property type="molecule type" value="Genomic_DNA"/>
</dbReference>
<evidence type="ECO:0000313" key="2">
    <source>
        <dbReference type="Proteomes" id="UP001230156"/>
    </source>
</evidence>
<evidence type="ECO:0000313" key="1">
    <source>
        <dbReference type="EMBL" id="MDQ7251313.1"/>
    </source>
</evidence>